<reference evidence="2 3" key="1">
    <citation type="submission" date="2015-01" db="EMBL/GenBank/DDBJ databases">
        <authorList>
            <person name="Xiang T."/>
            <person name="Song Y."/>
            <person name="Huang L."/>
            <person name="Wang B."/>
            <person name="Wu P."/>
        </authorList>
    </citation>
    <scope>NUCLEOTIDE SEQUENCE [LARGE SCALE GENOMIC DNA]</scope>
    <source>
        <strain evidence="2 3">CcD38</strain>
    </source>
</reference>
<sequence>MKTLFYIFISILMISFSGCGQKKTQKQDTEEMSADENVTIEMKVVRVSNAKEFVNALASHTEIIIAEGSHIDLTQYIEAVVDGSEQLNYREQESSYFEIEEIGDGHQLVIYDMENLIIRGEGKTPIPVQVAPMYSFVFSFKGGTNIHIENLDAGHTEGGYCDGGVFQFVNCSNVTIHKTVMYGSGTEGIQAIDSYDLKCTESVIKECTYSIMTLDNIFNAVFEDCKFHNNKEFTLVNVRNSNNVQFNRCHFYDNEGTLFDLGNQITLKDCQIDHPKSKLGDMGSCIVE</sequence>
<dbReference type="Gene3D" id="2.160.20.10">
    <property type="entry name" value="Single-stranded right-handed beta-helix, Pectin lyase-like"/>
    <property type="match status" value="1"/>
</dbReference>
<dbReference type="Proteomes" id="UP000045051">
    <property type="component" value="Unassembled WGS sequence"/>
</dbReference>
<dbReference type="Pfam" id="PF13229">
    <property type="entry name" value="Beta_helix"/>
    <property type="match status" value="1"/>
</dbReference>
<dbReference type="RefSeq" id="WP_052458055.1">
    <property type="nucleotide sequence ID" value="NZ_CDOI01000002.1"/>
</dbReference>
<organism evidence="2 3">
    <name type="scientific">Capnocytophaga canis</name>
    <dbReference type="NCBI Taxonomy" id="1848903"/>
    <lineage>
        <taxon>Bacteria</taxon>
        <taxon>Pseudomonadati</taxon>
        <taxon>Bacteroidota</taxon>
        <taxon>Flavobacteriia</taxon>
        <taxon>Flavobacteriales</taxon>
        <taxon>Flavobacteriaceae</taxon>
        <taxon>Capnocytophaga</taxon>
    </lineage>
</organism>
<dbReference type="InterPro" id="IPR012334">
    <property type="entry name" value="Pectin_lyas_fold"/>
</dbReference>
<evidence type="ECO:0000259" key="1">
    <source>
        <dbReference type="Pfam" id="PF13229"/>
    </source>
</evidence>
<keyword evidence="3" id="KW-1185">Reference proteome</keyword>
<dbReference type="InterPro" id="IPR039448">
    <property type="entry name" value="Beta_helix"/>
</dbReference>
<dbReference type="SUPFAM" id="SSF51126">
    <property type="entry name" value="Pectin lyase-like"/>
    <property type="match status" value="1"/>
</dbReference>
<protein>
    <recommendedName>
        <fullName evidence="1">Right handed beta helix domain-containing protein</fullName>
    </recommendedName>
</protein>
<gene>
    <name evidence="2" type="ORF">CCAND38_100031</name>
</gene>
<name>A0A0B7HUJ7_9FLAO</name>
<dbReference type="EMBL" id="CDOI01000002">
    <property type="protein sequence ID" value="CEN43366.1"/>
    <property type="molecule type" value="Genomic_DNA"/>
</dbReference>
<dbReference type="InterPro" id="IPR011050">
    <property type="entry name" value="Pectin_lyase_fold/virulence"/>
</dbReference>
<accession>A0A0B7HUJ7</accession>
<proteinExistence type="predicted"/>
<evidence type="ECO:0000313" key="2">
    <source>
        <dbReference type="EMBL" id="CEN43366.1"/>
    </source>
</evidence>
<dbReference type="AlphaFoldDB" id="A0A0B7HUJ7"/>
<dbReference type="PROSITE" id="PS51257">
    <property type="entry name" value="PROKAR_LIPOPROTEIN"/>
    <property type="match status" value="1"/>
</dbReference>
<evidence type="ECO:0000313" key="3">
    <source>
        <dbReference type="Proteomes" id="UP000045051"/>
    </source>
</evidence>
<feature type="domain" description="Right handed beta helix" evidence="1">
    <location>
        <begin position="147"/>
        <end position="232"/>
    </location>
</feature>